<comment type="pathway">
    <text evidence="5">Isoprenoid biosynthesis; isopentenyl diphosphate biosynthesis via DXP pathway; isopentenyl diphosphate from 1-deoxy-D-xylulose 5-phosphate: step 6/6.</text>
</comment>
<dbReference type="Proteomes" id="UP001321786">
    <property type="component" value="Chromosome"/>
</dbReference>
<dbReference type="GO" id="GO:0019288">
    <property type="term" value="P:isopentenyl diphosphate biosynthetic process, methylerythritol 4-phosphate pathway"/>
    <property type="evidence" value="ECO:0007669"/>
    <property type="project" value="UniProtKB-UniRule"/>
</dbReference>
<feature type="binding site" evidence="5">
    <location>
        <position position="215"/>
    </location>
    <ligand>
        <name>dimethylallyl diphosphate</name>
        <dbReference type="ChEBI" id="CHEBI:57623"/>
    </ligand>
</feature>
<comment type="similarity">
    <text evidence="5">Belongs to the IspH family.</text>
</comment>
<feature type="binding site" evidence="5">
    <location>
        <position position="217"/>
    </location>
    <ligand>
        <name>isopentenyl diphosphate</name>
        <dbReference type="ChEBI" id="CHEBI:128769"/>
    </ligand>
</feature>
<sequence>MKIEIALESGFCYGVKSAVTKTIEIAKKEKNVYTYGQLIHNAQALEYLNSFGVNTTDNIEDAIGGTLIIRSHGVKKDIYDKVKLLDINLIDATCPFVKKIHKIVYKYYKDGYQVFIVGNKNHPEVIGINGWCENTAIIVDDNSIINANNSQKSIVVAQTTITLELFNKAVEKIANNVKNLIIHNTICSATTKRQNSANELSKRVDFMIVIGGKNSSNTKKLYQICKKNCNNSLHIEIADEIMVTNIKKYDKIGITAGASTPDWVINQVIDKIENEGEGTNSGK</sequence>
<reference evidence="6 7" key="1">
    <citation type="submission" date="2023-08" db="EMBL/GenBank/DDBJ databases">
        <title>Helicovermis profunda gen. nov., sp. nov., a novel mesophilic, fermentative bacterium within the Bacillota from a deep-sea hydrothermal vent chimney.</title>
        <authorList>
            <person name="Miyazaki U."/>
            <person name="Mizutani D."/>
            <person name="Hashimoto Y."/>
            <person name="Tame A."/>
            <person name="Sawayama S."/>
            <person name="Miyazaki J."/>
            <person name="Takai K."/>
            <person name="Nakagawa S."/>
        </authorList>
    </citation>
    <scope>NUCLEOTIDE SEQUENCE [LARGE SCALE GENOMIC DNA]</scope>
    <source>
        <strain evidence="6 7">S502</strain>
    </source>
</reference>
<dbReference type="EMBL" id="AP028654">
    <property type="protein sequence ID" value="BEP29044.1"/>
    <property type="molecule type" value="Genomic_DNA"/>
</dbReference>
<dbReference type="Pfam" id="PF02401">
    <property type="entry name" value="LYTB"/>
    <property type="match status" value="1"/>
</dbReference>
<keyword evidence="3 5" id="KW-0408">Iron</keyword>
<feature type="binding site" evidence="5">
    <location>
        <position position="72"/>
    </location>
    <ligand>
        <name>isopentenyl diphosphate</name>
        <dbReference type="ChEBI" id="CHEBI:128769"/>
    </ligand>
</feature>
<evidence type="ECO:0000256" key="1">
    <source>
        <dbReference type="ARBA" id="ARBA00022485"/>
    </source>
</evidence>
<comment type="catalytic activity">
    <reaction evidence="5">
        <text>dimethylallyl diphosphate + 2 oxidized [2Fe-2S]-[ferredoxin] + H2O = (2E)-4-hydroxy-3-methylbut-2-enyl diphosphate + 2 reduced [2Fe-2S]-[ferredoxin] + 2 H(+)</text>
        <dbReference type="Rhea" id="RHEA:24825"/>
        <dbReference type="Rhea" id="RHEA-COMP:10000"/>
        <dbReference type="Rhea" id="RHEA-COMP:10001"/>
        <dbReference type="ChEBI" id="CHEBI:15377"/>
        <dbReference type="ChEBI" id="CHEBI:15378"/>
        <dbReference type="ChEBI" id="CHEBI:33737"/>
        <dbReference type="ChEBI" id="CHEBI:33738"/>
        <dbReference type="ChEBI" id="CHEBI:57623"/>
        <dbReference type="ChEBI" id="CHEBI:128753"/>
        <dbReference type="EC" id="1.17.7.4"/>
    </reaction>
</comment>
<feature type="binding site" evidence="5">
    <location>
        <position position="216"/>
    </location>
    <ligand>
        <name>(2E)-4-hydroxy-3-methylbut-2-enyl diphosphate</name>
        <dbReference type="ChEBI" id="CHEBI:128753"/>
    </ligand>
</feature>
<feature type="binding site" evidence="5">
    <location>
        <position position="259"/>
    </location>
    <ligand>
        <name>dimethylallyl diphosphate</name>
        <dbReference type="ChEBI" id="CHEBI:57623"/>
    </ligand>
</feature>
<dbReference type="HAMAP" id="MF_00191">
    <property type="entry name" value="IspH"/>
    <property type="match status" value="1"/>
</dbReference>
<evidence type="ECO:0000256" key="4">
    <source>
        <dbReference type="ARBA" id="ARBA00023014"/>
    </source>
</evidence>
<organism evidence="6 7">
    <name type="scientific">Helicovermis profundi</name>
    <dbReference type="NCBI Taxonomy" id="3065157"/>
    <lineage>
        <taxon>Bacteria</taxon>
        <taxon>Bacillati</taxon>
        <taxon>Bacillota</taxon>
        <taxon>Clostridia</taxon>
        <taxon>Helicovermis</taxon>
    </lineage>
</organism>
<dbReference type="Gene3D" id="3.40.1010.20">
    <property type="entry name" value="4-hydroxy-3-methylbut-2-enyl diphosphate reductase, catalytic domain"/>
    <property type="match status" value="2"/>
</dbReference>
<keyword evidence="5" id="KW-0414">Isoprene biosynthesis</keyword>
<feature type="binding site" evidence="5">
    <location>
        <position position="122"/>
    </location>
    <ligand>
        <name>(2E)-4-hydroxy-3-methylbut-2-enyl diphosphate</name>
        <dbReference type="ChEBI" id="CHEBI:128753"/>
    </ligand>
</feature>
<dbReference type="KEGG" id="hprf:HLPR_13750"/>
<feature type="binding site" evidence="5">
    <location>
        <position position="12"/>
    </location>
    <ligand>
        <name>[4Fe-4S] cluster</name>
        <dbReference type="ChEBI" id="CHEBI:49883"/>
    </ligand>
</feature>
<name>A0AAU9ECG6_9FIRM</name>
<feature type="binding site" evidence="5">
    <location>
        <position position="217"/>
    </location>
    <ligand>
        <name>dimethylallyl diphosphate</name>
        <dbReference type="ChEBI" id="CHEBI:57623"/>
    </ligand>
</feature>
<evidence type="ECO:0000256" key="3">
    <source>
        <dbReference type="ARBA" id="ARBA00023004"/>
    </source>
</evidence>
<dbReference type="PANTHER" id="PTHR30426:SF0">
    <property type="entry name" value="4-HYDROXY-3-METHYLBUT-2-ENYL DIPHOSPHATE REDUCTASE"/>
    <property type="match status" value="1"/>
</dbReference>
<dbReference type="GO" id="GO:0050992">
    <property type="term" value="P:dimethylallyl diphosphate biosynthetic process"/>
    <property type="evidence" value="ECO:0007669"/>
    <property type="project" value="UniProtKB-UniRule"/>
</dbReference>
<dbReference type="AlphaFoldDB" id="A0AAU9ECG6"/>
<keyword evidence="5" id="KW-0560">Oxidoreductase</keyword>
<dbReference type="GO" id="GO:0051539">
    <property type="term" value="F:4 iron, 4 sulfur cluster binding"/>
    <property type="evidence" value="ECO:0007669"/>
    <property type="project" value="UniProtKB-UniRule"/>
</dbReference>
<feature type="binding site" evidence="5">
    <location>
        <position position="217"/>
    </location>
    <ligand>
        <name>(2E)-4-hydroxy-3-methylbut-2-enyl diphosphate</name>
        <dbReference type="ChEBI" id="CHEBI:128753"/>
    </ligand>
</feature>
<feature type="binding site" evidence="5">
    <location>
        <position position="40"/>
    </location>
    <ligand>
        <name>dimethylallyl diphosphate</name>
        <dbReference type="ChEBI" id="CHEBI:57623"/>
    </ligand>
</feature>
<dbReference type="GO" id="GO:0051745">
    <property type="term" value="F:4-hydroxy-3-methylbut-2-enyl diphosphate reductase activity"/>
    <property type="evidence" value="ECO:0007669"/>
    <property type="project" value="UniProtKB-UniRule"/>
</dbReference>
<keyword evidence="1 5" id="KW-0004">4Fe-4S</keyword>
<evidence type="ECO:0000313" key="7">
    <source>
        <dbReference type="Proteomes" id="UP001321786"/>
    </source>
</evidence>
<dbReference type="InterPro" id="IPR003451">
    <property type="entry name" value="LytB/IspH"/>
</dbReference>
<feature type="binding site" evidence="5">
    <location>
        <position position="215"/>
    </location>
    <ligand>
        <name>isopentenyl diphosphate</name>
        <dbReference type="ChEBI" id="CHEBI:128769"/>
    </ligand>
</feature>
<dbReference type="Gene3D" id="3.40.50.11270">
    <property type="match status" value="1"/>
</dbReference>
<feature type="binding site" evidence="5">
    <location>
        <position position="94"/>
    </location>
    <ligand>
        <name>[4Fe-4S] cluster</name>
        <dbReference type="ChEBI" id="CHEBI:49883"/>
    </ligand>
</feature>
<accession>A0AAU9ECG6</accession>
<dbReference type="GO" id="GO:0016114">
    <property type="term" value="P:terpenoid biosynthetic process"/>
    <property type="evidence" value="ECO:0007669"/>
    <property type="project" value="UniProtKB-UniRule"/>
</dbReference>
<comment type="catalytic activity">
    <reaction evidence="5">
        <text>isopentenyl diphosphate + 2 oxidized [2Fe-2S]-[ferredoxin] + H2O = (2E)-4-hydroxy-3-methylbut-2-enyl diphosphate + 2 reduced [2Fe-2S]-[ferredoxin] + 2 H(+)</text>
        <dbReference type="Rhea" id="RHEA:24488"/>
        <dbReference type="Rhea" id="RHEA-COMP:10000"/>
        <dbReference type="Rhea" id="RHEA-COMP:10001"/>
        <dbReference type="ChEBI" id="CHEBI:15377"/>
        <dbReference type="ChEBI" id="CHEBI:15378"/>
        <dbReference type="ChEBI" id="CHEBI:33737"/>
        <dbReference type="ChEBI" id="CHEBI:33738"/>
        <dbReference type="ChEBI" id="CHEBI:128753"/>
        <dbReference type="ChEBI" id="CHEBI:128769"/>
        <dbReference type="EC" id="1.17.7.4"/>
    </reaction>
</comment>
<proteinExistence type="inferred from homology"/>
<gene>
    <name evidence="5" type="primary">ispH</name>
    <name evidence="6" type="ORF">HLPR_13750</name>
</gene>
<feature type="binding site" evidence="5">
    <location>
        <position position="216"/>
    </location>
    <ligand>
        <name>dimethylallyl diphosphate</name>
        <dbReference type="ChEBI" id="CHEBI:57623"/>
    </ligand>
</feature>
<feature type="binding site" evidence="5">
    <location>
        <position position="72"/>
    </location>
    <ligand>
        <name>(2E)-4-hydroxy-3-methylbut-2-enyl diphosphate</name>
        <dbReference type="ChEBI" id="CHEBI:128753"/>
    </ligand>
</feature>
<dbReference type="CDD" id="cd13944">
    <property type="entry name" value="lytB_ispH"/>
    <property type="match status" value="1"/>
</dbReference>
<comment type="cofactor">
    <cofactor evidence="5">
        <name>[4Fe-4S] cluster</name>
        <dbReference type="ChEBI" id="CHEBI:49883"/>
    </cofactor>
    <text evidence="5">Binds 1 [4Fe-4S] cluster per subunit.</text>
</comment>
<protein>
    <recommendedName>
        <fullName evidence="5">4-hydroxy-3-methylbut-2-enyl diphosphate reductase</fullName>
        <shortName evidence="5">HMBPP reductase</shortName>
        <ecNumber evidence="5">1.17.7.4</ecNumber>
    </recommendedName>
</protein>
<feature type="binding site" evidence="5">
    <location>
        <position position="40"/>
    </location>
    <ligand>
        <name>(2E)-4-hydroxy-3-methylbut-2-enyl diphosphate</name>
        <dbReference type="ChEBI" id="CHEBI:128753"/>
    </ligand>
</feature>
<feature type="binding site" evidence="5">
    <location>
        <position position="215"/>
    </location>
    <ligand>
        <name>(2E)-4-hydroxy-3-methylbut-2-enyl diphosphate</name>
        <dbReference type="ChEBI" id="CHEBI:128753"/>
    </ligand>
</feature>
<dbReference type="RefSeq" id="WP_338534714.1">
    <property type="nucleotide sequence ID" value="NZ_AP028654.1"/>
</dbReference>
<evidence type="ECO:0000313" key="6">
    <source>
        <dbReference type="EMBL" id="BEP29044.1"/>
    </source>
</evidence>
<dbReference type="EC" id="1.17.7.4" evidence="5"/>
<feature type="binding site" evidence="5">
    <location>
        <position position="122"/>
    </location>
    <ligand>
        <name>dimethylallyl diphosphate</name>
        <dbReference type="ChEBI" id="CHEBI:57623"/>
    </ligand>
</feature>
<feature type="binding site" evidence="5">
    <location>
        <position position="187"/>
    </location>
    <ligand>
        <name>[4Fe-4S] cluster</name>
        <dbReference type="ChEBI" id="CHEBI:49883"/>
    </ligand>
</feature>
<feature type="active site" description="Proton donor" evidence="5">
    <location>
        <position position="124"/>
    </location>
</feature>
<feature type="binding site" evidence="5">
    <location>
        <position position="216"/>
    </location>
    <ligand>
        <name>isopentenyl diphosphate</name>
        <dbReference type="ChEBI" id="CHEBI:128769"/>
    </ligand>
</feature>
<feature type="binding site" evidence="5">
    <location>
        <position position="159"/>
    </location>
    <ligand>
        <name>(2E)-4-hydroxy-3-methylbut-2-enyl diphosphate</name>
        <dbReference type="ChEBI" id="CHEBI:128753"/>
    </ligand>
</feature>
<dbReference type="NCBIfam" id="TIGR00216">
    <property type="entry name" value="ispH_lytB"/>
    <property type="match status" value="1"/>
</dbReference>
<feature type="binding site" evidence="5">
    <location>
        <position position="40"/>
    </location>
    <ligand>
        <name>isopentenyl diphosphate</name>
        <dbReference type="ChEBI" id="CHEBI:128769"/>
    </ligand>
</feature>
<comment type="pathway">
    <text evidence="5">Isoprenoid biosynthesis; dimethylallyl diphosphate biosynthesis; dimethylallyl diphosphate from (2E)-4-hydroxy-3-methylbutenyl diphosphate: step 1/1.</text>
</comment>
<feature type="binding site" evidence="5">
    <location>
        <position position="259"/>
    </location>
    <ligand>
        <name>isopentenyl diphosphate</name>
        <dbReference type="ChEBI" id="CHEBI:128769"/>
    </ligand>
</feature>
<comment type="function">
    <text evidence="5">Catalyzes the conversion of 1-hydroxy-2-methyl-2-(E)-butenyl 4-diphosphate (HMBPP) into a mixture of isopentenyl diphosphate (IPP) and dimethylallyl diphosphate (DMAPP). Acts in the terminal step of the DOXP/MEP pathway for isoprenoid precursor biosynthesis.</text>
</comment>
<feature type="binding site" evidence="5">
    <location>
        <position position="259"/>
    </location>
    <ligand>
        <name>(2E)-4-hydroxy-3-methylbut-2-enyl diphosphate</name>
        <dbReference type="ChEBI" id="CHEBI:128753"/>
    </ligand>
</feature>
<keyword evidence="4 5" id="KW-0411">Iron-sulfur</keyword>
<keyword evidence="2 5" id="KW-0479">Metal-binding</keyword>
<feature type="binding site" evidence="5">
    <location>
        <position position="72"/>
    </location>
    <ligand>
        <name>dimethylallyl diphosphate</name>
        <dbReference type="ChEBI" id="CHEBI:57623"/>
    </ligand>
</feature>
<evidence type="ECO:0000256" key="5">
    <source>
        <dbReference type="HAMAP-Rule" id="MF_00191"/>
    </source>
</evidence>
<dbReference type="GO" id="GO:0046872">
    <property type="term" value="F:metal ion binding"/>
    <property type="evidence" value="ECO:0007669"/>
    <property type="project" value="UniProtKB-KW"/>
</dbReference>
<evidence type="ECO:0000256" key="2">
    <source>
        <dbReference type="ARBA" id="ARBA00022723"/>
    </source>
</evidence>
<feature type="binding site" evidence="5">
    <location>
        <position position="122"/>
    </location>
    <ligand>
        <name>isopentenyl diphosphate</name>
        <dbReference type="ChEBI" id="CHEBI:128769"/>
    </ligand>
</feature>
<keyword evidence="7" id="KW-1185">Reference proteome</keyword>
<dbReference type="PANTHER" id="PTHR30426">
    <property type="entry name" value="4-HYDROXY-3-METHYLBUT-2-ENYL DIPHOSPHATE REDUCTASE"/>
    <property type="match status" value="1"/>
</dbReference>